<protein>
    <recommendedName>
        <fullName evidence="8">WRKY domain-containing protein</fullName>
    </recommendedName>
</protein>
<keyword evidence="4" id="KW-0804">Transcription</keyword>
<gene>
    <name evidence="9" type="ORF">P3X46_006607</name>
</gene>
<dbReference type="SUPFAM" id="SSF118290">
    <property type="entry name" value="WRKY DNA-binding domain"/>
    <property type="match status" value="1"/>
</dbReference>
<evidence type="ECO:0000313" key="9">
    <source>
        <dbReference type="EMBL" id="KAJ9182635.1"/>
    </source>
</evidence>
<feature type="domain" description="WRKY" evidence="8">
    <location>
        <begin position="300"/>
        <end position="366"/>
    </location>
</feature>
<dbReference type="EMBL" id="JARPOI010000004">
    <property type="protein sequence ID" value="KAJ9182635.1"/>
    <property type="molecule type" value="Genomic_DNA"/>
</dbReference>
<comment type="caution">
    <text evidence="9">The sequence shown here is derived from an EMBL/GenBank/DDBJ whole genome shotgun (WGS) entry which is preliminary data.</text>
</comment>
<dbReference type="Gene3D" id="2.20.25.80">
    <property type="entry name" value="WRKY domain"/>
    <property type="match status" value="1"/>
</dbReference>
<evidence type="ECO:0000256" key="4">
    <source>
        <dbReference type="ARBA" id="ARBA00023163"/>
    </source>
</evidence>
<comment type="subcellular location">
    <subcellularLocation>
        <location evidence="1">Nucleus</location>
    </subcellularLocation>
</comment>
<dbReference type="SMART" id="SM00774">
    <property type="entry name" value="WRKY"/>
    <property type="match status" value="1"/>
</dbReference>
<dbReference type="InterPro" id="IPR003657">
    <property type="entry name" value="WRKY_dom"/>
</dbReference>
<organism evidence="9 10">
    <name type="scientific">Hevea brasiliensis</name>
    <name type="common">Para rubber tree</name>
    <name type="synonym">Siphonia brasiliensis</name>
    <dbReference type="NCBI Taxonomy" id="3981"/>
    <lineage>
        <taxon>Eukaryota</taxon>
        <taxon>Viridiplantae</taxon>
        <taxon>Streptophyta</taxon>
        <taxon>Embryophyta</taxon>
        <taxon>Tracheophyta</taxon>
        <taxon>Spermatophyta</taxon>
        <taxon>Magnoliopsida</taxon>
        <taxon>eudicotyledons</taxon>
        <taxon>Gunneridae</taxon>
        <taxon>Pentapetalae</taxon>
        <taxon>rosids</taxon>
        <taxon>fabids</taxon>
        <taxon>Malpighiales</taxon>
        <taxon>Euphorbiaceae</taxon>
        <taxon>Crotonoideae</taxon>
        <taxon>Micrandreae</taxon>
        <taxon>Hevea</taxon>
    </lineage>
</organism>
<dbReference type="InterPro" id="IPR044810">
    <property type="entry name" value="WRKY_plant"/>
</dbReference>
<evidence type="ECO:0000256" key="1">
    <source>
        <dbReference type="ARBA" id="ARBA00004123"/>
    </source>
</evidence>
<evidence type="ECO:0000256" key="6">
    <source>
        <dbReference type="SAM" id="Coils"/>
    </source>
</evidence>
<proteinExistence type="predicted"/>
<accession>A0ABQ9MUM6</accession>
<keyword evidence="10" id="KW-1185">Reference proteome</keyword>
<dbReference type="PROSITE" id="PS50811">
    <property type="entry name" value="WRKY"/>
    <property type="match status" value="1"/>
</dbReference>
<keyword evidence="3" id="KW-0238">DNA-binding</keyword>
<keyword evidence="6" id="KW-0175">Coiled coil</keyword>
<evidence type="ECO:0000256" key="2">
    <source>
        <dbReference type="ARBA" id="ARBA00023015"/>
    </source>
</evidence>
<feature type="region of interest" description="Disordered" evidence="7">
    <location>
        <begin position="1"/>
        <end position="22"/>
    </location>
</feature>
<keyword evidence="5" id="KW-0539">Nucleus</keyword>
<evidence type="ECO:0000313" key="10">
    <source>
        <dbReference type="Proteomes" id="UP001174677"/>
    </source>
</evidence>
<evidence type="ECO:0000256" key="7">
    <source>
        <dbReference type="SAM" id="MobiDB-lite"/>
    </source>
</evidence>
<reference evidence="9" key="1">
    <citation type="journal article" date="2023" name="Plant Biotechnol. J.">
        <title>Chromosome-level wild Hevea brasiliensis genome provides new tools for genomic-assisted breeding and valuable loci to elevate rubber yield.</title>
        <authorList>
            <person name="Cheng H."/>
            <person name="Song X."/>
            <person name="Hu Y."/>
            <person name="Wu T."/>
            <person name="Yang Q."/>
            <person name="An Z."/>
            <person name="Feng S."/>
            <person name="Deng Z."/>
            <person name="Wu W."/>
            <person name="Zeng X."/>
            <person name="Tu M."/>
            <person name="Wang X."/>
            <person name="Huang H."/>
        </authorList>
    </citation>
    <scope>NUCLEOTIDE SEQUENCE</scope>
    <source>
        <strain evidence="9">MT/VB/25A 57/8</strain>
    </source>
</reference>
<evidence type="ECO:0000256" key="3">
    <source>
        <dbReference type="ARBA" id="ARBA00023125"/>
    </source>
</evidence>
<evidence type="ECO:0000259" key="8">
    <source>
        <dbReference type="PROSITE" id="PS50811"/>
    </source>
</evidence>
<sequence>MHDIIVMDPSTDRRVSHSCDDGHRSISHGNRIITEMDFFADANCPKQKPPPAAIVKTEAMDDGVGRQNEEDINTSLNLLTGSIGRDNKSIVEDGASQNKEAYNQRKKELELLHAKINHMNAENQRLKGILNQVNNNHYFLQMHLVALMQRLQNQNTITVKNEEVIHGTLEEKQHVGSIIARHFLDLGKAEIGEIGEGCSQSVSEERSRDCSISPNIVESMENNKPPVVSSSSISGVVPVLDHLKRSAGGIKNYETSEEAFHGWVPNKVPKFNTSRDVDDEQKAVTSSMIRKARVSVRARSEASTISDGCQWRKYGQKLAKGNPCPRSYYRCTMSSGCPVRKQVQRCAEDQAVLVTTYEGCHDHPLPPAAMAMASTTSAAASMLLSGSMPSPDELMNANLLAKTFPCPPGFATLSASAPFPTVTLDVTPPPASNSSQRLQGHFLLPSLNFPNNFTSTPHVSAQALYNQSKVSGLLSPHKGMELPQIIPPLADSTVSAATAAITSDPNFTAALVAAISSIIGNIQANSNSNSSPTLRNSIDNST</sequence>
<dbReference type="PANTHER" id="PTHR31429">
    <property type="entry name" value="WRKY TRANSCRIPTION FACTOR 36-RELATED"/>
    <property type="match status" value="1"/>
</dbReference>
<feature type="coiled-coil region" evidence="6">
    <location>
        <begin position="92"/>
        <end position="136"/>
    </location>
</feature>
<evidence type="ECO:0000256" key="5">
    <source>
        <dbReference type="ARBA" id="ARBA00023242"/>
    </source>
</evidence>
<dbReference type="Proteomes" id="UP001174677">
    <property type="component" value="Chromosome 4"/>
</dbReference>
<dbReference type="PANTHER" id="PTHR31429:SF81">
    <property type="entry name" value="TRANSCRIPTION FACTOR WRKY FAMILY-RELATED"/>
    <property type="match status" value="1"/>
</dbReference>
<dbReference type="InterPro" id="IPR036576">
    <property type="entry name" value="WRKY_dom_sf"/>
</dbReference>
<name>A0ABQ9MUM6_HEVBR</name>
<dbReference type="Pfam" id="PF03106">
    <property type="entry name" value="WRKY"/>
    <property type="match status" value="1"/>
</dbReference>
<keyword evidence="2" id="KW-0805">Transcription regulation</keyword>